<protein>
    <recommendedName>
        <fullName evidence="4">DUF3784 domain-containing protein</fullName>
    </recommendedName>
</protein>
<evidence type="ECO:0000313" key="3">
    <source>
        <dbReference type="Proteomes" id="UP000647235"/>
    </source>
</evidence>
<organism evidence="2 3">
    <name type="scientific">Dorea hominis</name>
    <dbReference type="NCBI Taxonomy" id="2763040"/>
    <lineage>
        <taxon>Bacteria</taxon>
        <taxon>Bacillati</taxon>
        <taxon>Bacillota</taxon>
        <taxon>Clostridia</taxon>
        <taxon>Lachnospirales</taxon>
        <taxon>Lachnospiraceae</taxon>
        <taxon>Dorea</taxon>
    </lineage>
</organism>
<proteinExistence type="predicted"/>
<keyword evidence="1" id="KW-0812">Transmembrane</keyword>
<dbReference type="RefSeq" id="WP_021861247.1">
    <property type="nucleotide sequence ID" value="NZ_JACOOY010000007.1"/>
</dbReference>
<gene>
    <name evidence="2" type="ORF">H8S07_07195</name>
</gene>
<accession>A0ABR7EUN3</accession>
<evidence type="ECO:0008006" key="4">
    <source>
        <dbReference type="Google" id="ProtNLM"/>
    </source>
</evidence>
<feature type="transmembrane region" description="Helical" evidence="1">
    <location>
        <begin position="6"/>
        <end position="23"/>
    </location>
</feature>
<keyword evidence="1" id="KW-0472">Membrane</keyword>
<name>A0ABR7EUN3_9FIRM</name>
<feature type="transmembrane region" description="Helical" evidence="1">
    <location>
        <begin position="54"/>
        <end position="71"/>
    </location>
</feature>
<keyword evidence="1" id="KW-1133">Transmembrane helix</keyword>
<evidence type="ECO:0000256" key="1">
    <source>
        <dbReference type="SAM" id="Phobius"/>
    </source>
</evidence>
<feature type="transmembrane region" description="Helical" evidence="1">
    <location>
        <begin position="83"/>
        <end position="102"/>
    </location>
</feature>
<reference evidence="2 3" key="1">
    <citation type="submission" date="2020-08" db="EMBL/GenBank/DDBJ databases">
        <title>Genome public.</title>
        <authorList>
            <person name="Liu C."/>
            <person name="Sun Q."/>
        </authorList>
    </citation>
    <scope>NUCLEOTIDE SEQUENCE [LARGE SCALE GENOMIC DNA]</scope>
    <source>
        <strain evidence="2 3">NSJ-36</strain>
    </source>
</reference>
<comment type="caution">
    <text evidence="2">The sequence shown here is derived from an EMBL/GenBank/DDBJ whole genome shotgun (WGS) entry which is preliminary data.</text>
</comment>
<dbReference type="EMBL" id="JACOOY010000007">
    <property type="protein sequence ID" value="MBC5665064.1"/>
    <property type="molecule type" value="Genomic_DNA"/>
</dbReference>
<evidence type="ECO:0000313" key="2">
    <source>
        <dbReference type="EMBL" id="MBC5665064.1"/>
    </source>
</evidence>
<keyword evidence="3" id="KW-1185">Reference proteome</keyword>
<dbReference type="Proteomes" id="UP000647235">
    <property type="component" value="Unassembled WGS sequence"/>
</dbReference>
<sequence>MEGVFGVIGLGLGLYCLYGCYMLRFKHEINRTILLPKNVNIKKCKDLDGYCKEALPPLLILGIAATLYGASDLYNTYIGEAKTVFYVFMTITIVALVIYAVMIKKINNKYFKA</sequence>